<keyword evidence="7 8" id="KW-0472">Membrane</keyword>
<dbReference type="InterPro" id="IPR040423">
    <property type="entry name" value="PEA_transferase"/>
</dbReference>
<feature type="transmembrane region" description="Helical" evidence="8">
    <location>
        <begin position="118"/>
        <end position="139"/>
    </location>
</feature>
<dbReference type="InterPro" id="IPR000917">
    <property type="entry name" value="Sulfatase_N"/>
</dbReference>
<name>A0A1W1EAH1_9ZZZZ</name>
<feature type="domain" description="Sulfatase N-terminal" evidence="9">
    <location>
        <begin position="225"/>
        <end position="501"/>
    </location>
</feature>
<evidence type="ECO:0000256" key="8">
    <source>
        <dbReference type="SAM" id="Phobius"/>
    </source>
</evidence>
<dbReference type="PANTHER" id="PTHR30443:SF0">
    <property type="entry name" value="PHOSPHOETHANOLAMINE TRANSFERASE EPTA"/>
    <property type="match status" value="1"/>
</dbReference>
<dbReference type="InterPro" id="IPR058130">
    <property type="entry name" value="PEA_transf_C"/>
</dbReference>
<evidence type="ECO:0000256" key="5">
    <source>
        <dbReference type="ARBA" id="ARBA00022692"/>
    </source>
</evidence>
<evidence type="ECO:0000313" key="11">
    <source>
        <dbReference type="EMBL" id="SFV90756.1"/>
    </source>
</evidence>
<accession>A0A1W1EAH1</accession>
<evidence type="ECO:0000256" key="6">
    <source>
        <dbReference type="ARBA" id="ARBA00022989"/>
    </source>
</evidence>
<dbReference type="CDD" id="cd16017">
    <property type="entry name" value="LptA"/>
    <property type="match status" value="1"/>
</dbReference>
<dbReference type="SUPFAM" id="SSF53649">
    <property type="entry name" value="Alkaline phosphatase-like"/>
    <property type="match status" value="1"/>
</dbReference>
<dbReference type="GO" id="GO:0005886">
    <property type="term" value="C:plasma membrane"/>
    <property type="evidence" value="ECO:0007669"/>
    <property type="project" value="UniProtKB-SubCell"/>
</dbReference>
<keyword evidence="6 8" id="KW-1133">Transmembrane helix</keyword>
<feature type="domain" description="Phosphoethanolamine transferase N-terminal" evidence="10">
    <location>
        <begin position="61"/>
        <end position="200"/>
    </location>
</feature>
<feature type="transmembrane region" description="Helical" evidence="8">
    <location>
        <begin position="151"/>
        <end position="176"/>
    </location>
</feature>
<evidence type="ECO:0000256" key="2">
    <source>
        <dbReference type="ARBA" id="ARBA00022475"/>
    </source>
</evidence>
<protein>
    <submittedName>
        <fullName evidence="11">Membrane protein</fullName>
    </submittedName>
</protein>
<keyword evidence="4" id="KW-0808">Transferase</keyword>
<keyword evidence="3" id="KW-0997">Cell inner membrane</keyword>
<evidence type="ECO:0000256" key="4">
    <source>
        <dbReference type="ARBA" id="ARBA00022679"/>
    </source>
</evidence>
<dbReference type="Gene3D" id="3.40.720.10">
    <property type="entry name" value="Alkaline Phosphatase, subunit A"/>
    <property type="match status" value="1"/>
</dbReference>
<evidence type="ECO:0000256" key="1">
    <source>
        <dbReference type="ARBA" id="ARBA00004429"/>
    </source>
</evidence>
<dbReference type="InterPro" id="IPR017850">
    <property type="entry name" value="Alkaline_phosphatase_core_sf"/>
</dbReference>
<feature type="transmembrane region" description="Helical" evidence="8">
    <location>
        <begin position="7"/>
        <end position="25"/>
    </location>
</feature>
<dbReference type="EMBL" id="FPIB01000022">
    <property type="protein sequence ID" value="SFV90756.1"/>
    <property type="molecule type" value="Genomic_DNA"/>
</dbReference>
<evidence type="ECO:0000256" key="3">
    <source>
        <dbReference type="ARBA" id="ARBA00022519"/>
    </source>
</evidence>
<dbReference type="GO" id="GO:0009244">
    <property type="term" value="P:lipopolysaccharide core region biosynthetic process"/>
    <property type="evidence" value="ECO:0007669"/>
    <property type="project" value="TreeGrafter"/>
</dbReference>
<dbReference type="Pfam" id="PF00884">
    <property type="entry name" value="Sulfatase"/>
    <property type="match status" value="1"/>
</dbReference>
<dbReference type="GO" id="GO:0016776">
    <property type="term" value="F:phosphotransferase activity, phosphate group as acceptor"/>
    <property type="evidence" value="ECO:0007669"/>
    <property type="project" value="TreeGrafter"/>
</dbReference>
<dbReference type="AlphaFoldDB" id="A0A1W1EAH1"/>
<feature type="transmembrane region" description="Helical" evidence="8">
    <location>
        <begin position="45"/>
        <end position="69"/>
    </location>
</feature>
<reference evidence="11" key="1">
    <citation type="submission" date="2016-10" db="EMBL/GenBank/DDBJ databases">
        <authorList>
            <person name="de Groot N.N."/>
        </authorList>
    </citation>
    <scope>NUCLEOTIDE SEQUENCE</scope>
</reference>
<dbReference type="Pfam" id="PF08019">
    <property type="entry name" value="EptA_B_N"/>
    <property type="match status" value="1"/>
</dbReference>
<keyword evidence="5 8" id="KW-0812">Transmembrane</keyword>
<sequence>MRFFDRDYLLGGFVFVAVIANLLLYHYPFLHYVLDHLNFSSSSAYITLLCAIVALFGVNAFLFYLFAAISIRLFKVFLILSFLGNAIAFYFVQTYSVILDRSMMGNVFNTRYSEASAYYNPQIFLYIFLLGVLPAYVVYKIKLRPVARKRLVISGVGVLLVSIILLYLNSFTWLWLDKNAKYLGGLSMPWSYSINALRYQLKKQRQVKTEKRLPIGKFLDDKKRVVVLIIGESARADHFWLYGYSKQTNPELSKMNVLVLDPTFSTTTYTTASVASILAYDGSTSNAYEPLPNYLHRMGAYVEWRTKNWGEPNLKVDHFYQAGELKQRCHGEGCDYDESLLVDLQKSILQTKKKKILIVLHTAGSHGPTYYQKYPPSFEHFKPVCKTVDLKQCTKEELYNAYDNTIYYTDHFLAQAIEKLKKLHIPSMLIYISDHGESLGEYNLYLHGTPYTIAPEYQKRIPFIVWESSEFLKERGWRTPYIKKVKQYGQYQIFHTILDALSVRSPVYKQEWDLLVAPK</sequence>
<evidence type="ECO:0000259" key="10">
    <source>
        <dbReference type="Pfam" id="PF08019"/>
    </source>
</evidence>
<dbReference type="PANTHER" id="PTHR30443">
    <property type="entry name" value="INNER MEMBRANE PROTEIN"/>
    <property type="match status" value="1"/>
</dbReference>
<gene>
    <name evidence="11" type="ORF">MNB_SV-4-798</name>
</gene>
<comment type="subcellular location">
    <subcellularLocation>
        <location evidence="1">Cell inner membrane</location>
        <topology evidence="1">Multi-pass membrane protein</topology>
    </subcellularLocation>
</comment>
<organism evidence="11">
    <name type="scientific">hydrothermal vent metagenome</name>
    <dbReference type="NCBI Taxonomy" id="652676"/>
    <lineage>
        <taxon>unclassified sequences</taxon>
        <taxon>metagenomes</taxon>
        <taxon>ecological metagenomes</taxon>
    </lineage>
</organism>
<dbReference type="InterPro" id="IPR012549">
    <property type="entry name" value="EptA-like_N"/>
</dbReference>
<feature type="transmembrane region" description="Helical" evidence="8">
    <location>
        <begin position="76"/>
        <end position="98"/>
    </location>
</feature>
<evidence type="ECO:0000256" key="7">
    <source>
        <dbReference type="ARBA" id="ARBA00023136"/>
    </source>
</evidence>
<dbReference type="NCBIfam" id="NF007160">
    <property type="entry name" value="PRK09598.1"/>
    <property type="match status" value="1"/>
</dbReference>
<proteinExistence type="predicted"/>
<keyword evidence="2" id="KW-1003">Cell membrane</keyword>
<evidence type="ECO:0000259" key="9">
    <source>
        <dbReference type="Pfam" id="PF00884"/>
    </source>
</evidence>